<dbReference type="CDD" id="cd00118">
    <property type="entry name" value="LysM"/>
    <property type="match status" value="1"/>
</dbReference>
<dbReference type="InterPro" id="IPR036779">
    <property type="entry name" value="LysM_dom_sf"/>
</dbReference>
<feature type="domain" description="LysM" evidence="1">
    <location>
        <begin position="470"/>
        <end position="518"/>
    </location>
</feature>
<dbReference type="Pfam" id="PF01476">
    <property type="entry name" value="LysM"/>
    <property type="match status" value="1"/>
</dbReference>
<sequence>MDFEKKEFYGIVAKAKKQMQITIDQDCNVADTKPDIEKMIQTRGMVKIQETEMMIDRVRMKGEFLFQGLYGTNDTATFLESLEYSLPFEEYVHIDGVLPSDYVKVQYTIDDINTVLINSRKISIRVLLTFSFQITEEIKEEGITAIHDENVSVLKKDIQVTDLIVNKKDLARLKEELILPANKANVYQVLWTQVDIENLQAKIAEHMIEIQGSMQVFILYLGEDAQMPVQYARWEIPVDTQLECYECVPGMIGKIGMSLGGQQLEVRPDEDGEERIISLEVTIDCDIKIYEDHKISYVDDGCSMEKTLIPEYHMFDFETLIGKNQAVMKSGKRFRMEQEPGKLLQVLSVKGSVTVDDVEITEQGLSVEGVWMADVLYLSTEDATPVMNSSYMEPFTFFVETKYLSGNEDYQLDVRVDQMSAVPTEGGEIEIRTAILFDFISFHKTRQRIMTDMKEEALDYEKIRKIPGIVGYVVKEGDTLWSIAKTYFTTVESIREQNEEVSEIKPGDKLLIVKEIGIFQ</sequence>
<keyword evidence="3" id="KW-1185">Reference proteome</keyword>
<evidence type="ECO:0000313" key="2">
    <source>
        <dbReference type="EMBL" id="MEQ2709731.1"/>
    </source>
</evidence>
<dbReference type="PROSITE" id="PS51782">
    <property type="entry name" value="LYSM"/>
    <property type="match status" value="1"/>
</dbReference>
<protein>
    <submittedName>
        <fullName evidence="2">SPOCS domain-containing protein</fullName>
    </submittedName>
</protein>
<proteinExistence type="predicted"/>
<dbReference type="InterPro" id="IPR024300">
    <property type="entry name" value="SipL_SPOCS_dom"/>
</dbReference>
<dbReference type="Pfam" id="PF12673">
    <property type="entry name" value="SipL"/>
    <property type="match status" value="3"/>
</dbReference>
<dbReference type="Proteomes" id="UP001482154">
    <property type="component" value="Unassembled WGS sequence"/>
</dbReference>
<dbReference type="SMART" id="SM00257">
    <property type="entry name" value="LysM"/>
    <property type="match status" value="1"/>
</dbReference>
<organism evidence="2 3">
    <name type="scientific">Anaerostipes amylophilus</name>
    <dbReference type="NCBI Taxonomy" id="2981779"/>
    <lineage>
        <taxon>Bacteria</taxon>
        <taxon>Bacillati</taxon>
        <taxon>Bacillota</taxon>
        <taxon>Clostridia</taxon>
        <taxon>Lachnospirales</taxon>
        <taxon>Lachnospiraceae</taxon>
        <taxon>Anaerostipes</taxon>
    </lineage>
</organism>
<dbReference type="InterPro" id="IPR018392">
    <property type="entry name" value="LysM"/>
</dbReference>
<evidence type="ECO:0000313" key="3">
    <source>
        <dbReference type="Proteomes" id="UP001482154"/>
    </source>
</evidence>
<name>A0ABV1IT23_9FIRM</name>
<comment type="caution">
    <text evidence="2">The sequence shown here is derived from an EMBL/GenBank/DDBJ whole genome shotgun (WGS) entry which is preliminary data.</text>
</comment>
<gene>
    <name evidence="2" type="ORF">AAAU51_00825</name>
</gene>
<reference evidence="2 3" key="1">
    <citation type="submission" date="2024-04" db="EMBL/GenBank/DDBJ databases">
        <title>Human intestinal bacterial collection.</title>
        <authorList>
            <person name="Pauvert C."/>
            <person name="Hitch T.C.A."/>
            <person name="Clavel T."/>
        </authorList>
    </citation>
    <scope>NUCLEOTIDE SEQUENCE [LARGE SCALE GENOMIC DNA]</scope>
    <source>
        <strain evidence="2 3">CLA-AA-H249</strain>
    </source>
</reference>
<dbReference type="Gene3D" id="3.10.350.10">
    <property type="entry name" value="LysM domain"/>
    <property type="match status" value="1"/>
</dbReference>
<dbReference type="RefSeq" id="WP_022374664.1">
    <property type="nucleotide sequence ID" value="NZ_JAOQJG010000005.1"/>
</dbReference>
<accession>A0ABV1IT23</accession>
<evidence type="ECO:0000259" key="1">
    <source>
        <dbReference type="PROSITE" id="PS51782"/>
    </source>
</evidence>
<dbReference type="EMBL" id="JBBNIN010000001">
    <property type="protein sequence ID" value="MEQ2709731.1"/>
    <property type="molecule type" value="Genomic_DNA"/>
</dbReference>
<dbReference type="SUPFAM" id="SSF54106">
    <property type="entry name" value="LysM domain"/>
    <property type="match status" value="1"/>
</dbReference>